<evidence type="ECO:0000259" key="1">
    <source>
        <dbReference type="PROSITE" id="PS50181"/>
    </source>
</evidence>
<dbReference type="InterPro" id="IPR032675">
    <property type="entry name" value="LRR_dom_sf"/>
</dbReference>
<dbReference type="SUPFAM" id="SSF52047">
    <property type="entry name" value="RNI-like"/>
    <property type="match status" value="1"/>
</dbReference>
<dbReference type="PROSITE" id="PS50181">
    <property type="entry name" value="FBOX"/>
    <property type="match status" value="1"/>
</dbReference>
<dbReference type="Pfam" id="PF12937">
    <property type="entry name" value="F-box-like"/>
    <property type="match status" value="1"/>
</dbReference>
<dbReference type="CDD" id="cd22164">
    <property type="entry name" value="F-box_AtSKIP19-like"/>
    <property type="match status" value="1"/>
</dbReference>
<sequence length="338" mass="38920">MGRRKIKFKPINLKGISPVPAAEAEASPPWMELPLDLTANILQRLGAVEILGSAQKVCATWRNLCQDPAMWRVINIINPDRIYSGECTNMCRRAVDRSHGQLIDVTLVFFGRDELLDYIVLRSRHLRCLTLAYCDEISTTALITAVKKLPQLEELHLIKQYIPAGDIQTIGISCPMLKSFTSNHGRLSRRCWKRSQRMRRRFRGYSENDEAVAIAKSMPNLHHLRLFANYLNNEGLEAILDGCPRLESLDLRQCFGLDLVGALGKRCRDQIKHLKLPSDSDDDPEWIARESFYSLSPLYRSDSCEDYYFHCDYEFHQDYTVYTGYDIDYFDDDDVVVL</sequence>
<organism evidence="2 3">
    <name type="scientific">Perilla frutescens var. hirtella</name>
    <name type="common">Perilla citriodora</name>
    <name type="synonym">Perilla setoyensis</name>
    <dbReference type="NCBI Taxonomy" id="608512"/>
    <lineage>
        <taxon>Eukaryota</taxon>
        <taxon>Viridiplantae</taxon>
        <taxon>Streptophyta</taxon>
        <taxon>Embryophyta</taxon>
        <taxon>Tracheophyta</taxon>
        <taxon>Spermatophyta</taxon>
        <taxon>Magnoliopsida</taxon>
        <taxon>eudicotyledons</taxon>
        <taxon>Gunneridae</taxon>
        <taxon>Pentapetalae</taxon>
        <taxon>asterids</taxon>
        <taxon>lamiids</taxon>
        <taxon>Lamiales</taxon>
        <taxon>Lamiaceae</taxon>
        <taxon>Nepetoideae</taxon>
        <taxon>Elsholtzieae</taxon>
        <taxon>Perilla</taxon>
    </lineage>
</organism>
<reference evidence="2 3" key="1">
    <citation type="journal article" date="2021" name="Nat. Commun.">
        <title>Incipient diploidization of the medicinal plant Perilla within 10,000 years.</title>
        <authorList>
            <person name="Zhang Y."/>
            <person name="Shen Q."/>
            <person name="Leng L."/>
            <person name="Zhang D."/>
            <person name="Chen S."/>
            <person name="Shi Y."/>
            <person name="Ning Z."/>
            <person name="Chen S."/>
        </authorList>
    </citation>
    <scope>NUCLEOTIDE SEQUENCE [LARGE SCALE GENOMIC DNA]</scope>
    <source>
        <strain evidence="3">cv. PC099</strain>
    </source>
</reference>
<feature type="domain" description="F-box" evidence="1">
    <location>
        <begin position="27"/>
        <end position="74"/>
    </location>
</feature>
<dbReference type="SUPFAM" id="SSF81383">
    <property type="entry name" value="F-box domain"/>
    <property type="match status" value="1"/>
</dbReference>
<evidence type="ECO:0000313" key="2">
    <source>
        <dbReference type="EMBL" id="KAH6821368.1"/>
    </source>
</evidence>
<dbReference type="PANTHER" id="PTHR38926">
    <property type="entry name" value="F-BOX DOMAIN CONTAINING PROTEIN, EXPRESSED"/>
    <property type="match status" value="1"/>
</dbReference>
<accession>A0AAD4ITM8</accession>
<evidence type="ECO:0000313" key="3">
    <source>
        <dbReference type="Proteomes" id="UP001190926"/>
    </source>
</evidence>
<comment type="caution">
    <text evidence="2">The sequence shown here is derived from an EMBL/GenBank/DDBJ whole genome shotgun (WGS) entry which is preliminary data.</text>
</comment>
<dbReference type="InterPro" id="IPR036047">
    <property type="entry name" value="F-box-like_dom_sf"/>
</dbReference>
<name>A0AAD4ITM8_PERFH</name>
<dbReference type="Gene3D" id="1.20.1280.50">
    <property type="match status" value="1"/>
</dbReference>
<dbReference type="Proteomes" id="UP001190926">
    <property type="component" value="Unassembled WGS sequence"/>
</dbReference>
<dbReference type="InterPro" id="IPR001810">
    <property type="entry name" value="F-box_dom"/>
</dbReference>
<dbReference type="EMBL" id="SDAM02002107">
    <property type="protein sequence ID" value="KAH6821368.1"/>
    <property type="molecule type" value="Genomic_DNA"/>
</dbReference>
<dbReference type="AlphaFoldDB" id="A0AAD4ITM8"/>
<dbReference type="Gene3D" id="3.80.10.10">
    <property type="entry name" value="Ribonuclease Inhibitor"/>
    <property type="match status" value="1"/>
</dbReference>
<keyword evidence="3" id="KW-1185">Reference proteome</keyword>
<dbReference type="PANTHER" id="PTHR38926:SF82">
    <property type="entry name" value="F-BOX DOMAIN-CONTAINING PROTEIN"/>
    <property type="match status" value="1"/>
</dbReference>
<gene>
    <name evidence="2" type="ORF">C2S53_006199</name>
</gene>
<protein>
    <recommendedName>
        <fullName evidence="1">F-box domain-containing protein</fullName>
    </recommendedName>
</protein>
<proteinExistence type="predicted"/>